<feature type="chain" id="PRO_5003402784" evidence="2">
    <location>
        <begin position="18"/>
        <end position="439"/>
    </location>
</feature>
<evidence type="ECO:0000256" key="2">
    <source>
        <dbReference type="SAM" id="SignalP"/>
    </source>
</evidence>
<sequence length="439" mass="48281">MSKLFSLISVIFVLSESAVIPTRFRRQYGWGGSPYYGSAQYYETQPQQWSSQYQNNQYYSPYFNGYQRQQTWQNSNLNSYQSQYNRPSWISENNNGYATAPPAYNQVNEGGYGRPKYLATMQPKPTLSPVILERSTLFVTAMPVEPTKNDRHPTFLERLGVATLPIVPSLTSSEEESLKSAEEENETLKNGELLPERASEERHSEEEEETTTLIPITEETVSSPTEPSVMEKDEIASSEFFASSTENTVSSEILTTKLVTSTEPTTSSDPETTTESLTTTPEETTTSELTTTETTTTPASTTTTTEKPTTTTQEFTTPTTTSNTTTSTAVPTTRAGVTEVKPVTLLAFQEVTNEVTSNSLNVTQPTVDQNTSAGDLNVIGEGSGTETATVEESRPAFATGIVGLRAPPMPKPTDPEKTGLEVVEWTDSDNEVRKALLTQ</sequence>
<protein>
    <submittedName>
        <fullName evidence="3">Uncharacterized protein</fullName>
    </submittedName>
</protein>
<feature type="region of interest" description="Disordered" evidence="1">
    <location>
        <begin position="259"/>
        <end position="330"/>
    </location>
</feature>
<dbReference type="FunCoup" id="G0M6Y8">
    <property type="interactions" value="1852"/>
</dbReference>
<keyword evidence="2" id="KW-0732">Signal</keyword>
<dbReference type="EMBL" id="GL379786">
    <property type="protein sequence ID" value="EGT30326.1"/>
    <property type="molecule type" value="Genomic_DNA"/>
</dbReference>
<gene>
    <name evidence="3" type="ORF">CAEBREN_08552</name>
</gene>
<dbReference type="InParanoid" id="G0M6Y8"/>
<dbReference type="eggNOG" id="ENOG502QWCT">
    <property type="taxonomic scope" value="Eukaryota"/>
</dbReference>
<dbReference type="OMA" id="YYETQPQ"/>
<dbReference type="Proteomes" id="UP000008068">
    <property type="component" value="Unassembled WGS sequence"/>
</dbReference>
<reference evidence="4" key="1">
    <citation type="submission" date="2011-07" db="EMBL/GenBank/DDBJ databases">
        <authorList>
            <consortium name="Caenorhabditis brenneri Sequencing and Analysis Consortium"/>
            <person name="Wilson R.K."/>
        </authorList>
    </citation>
    <scope>NUCLEOTIDE SEQUENCE [LARGE SCALE GENOMIC DNA]</scope>
    <source>
        <strain evidence="4">PB2801</strain>
    </source>
</reference>
<name>G0M6Y8_CAEBE</name>
<accession>G0M6Y8</accession>
<dbReference type="AlphaFoldDB" id="G0M6Y8"/>
<feature type="region of interest" description="Disordered" evidence="1">
    <location>
        <begin position="167"/>
        <end position="211"/>
    </location>
</feature>
<organism evidence="4">
    <name type="scientific">Caenorhabditis brenneri</name>
    <name type="common">Nematode worm</name>
    <dbReference type="NCBI Taxonomy" id="135651"/>
    <lineage>
        <taxon>Eukaryota</taxon>
        <taxon>Metazoa</taxon>
        <taxon>Ecdysozoa</taxon>
        <taxon>Nematoda</taxon>
        <taxon>Chromadorea</taxon>
        <taxon>Rhabditida</taxon>
        <taxon>Rhabditina</taxon>
        <taxon>Rhabditomorpha</taxon>
        <taxon>Rhabditoidea</taxon>
        <taxon>Rhabditidae</taxon>
        <taxon>Peloderinae</taxon>
        <taxon>Caenorhabditis</taxon>
    </lineage>
</organism>
<evidence type="ECO:0000313" key="3">
    <source>
        <dbReference type="EMBL" id="EGT30326.1"/>
    </source>
</evidence>
<feature type="compositionally biased region" description="Basic and acidic residues" evidence="1">
    <location>
        <begin position="176"/>
        <end position="205"/>
    </location>
</feature>
<feature type="compositionally biased region" description="Low complexity" evidence="1">
    <location>
        <begin position="260"/>
        <end position="330"/>
    </location>
</feature>
<proteinExistence type="predicted"/>
<feature type="signal peptide" evidence="2">
    <location>
        <begin position="1"/>
        <end position="17"/>
    </location>
</feature>
<evidence type="ECO:0000256" key="1">
    <source>
        <dbReference type="SAM" id="MobiDB-lite"/>
    </source>
</evidence>
<keyword evidence="4" id="KW-1185">Reference proteome</keyword>
<dbReference type="HOGENOM" id="CLU_669459_0_0_1"/>
<evidence type="ECO:0000313" key="4">
    <source>
        <dbReference type="Proteomes" id="UP000008068"/>
    </source>
</evidence>
<dbReference type="OrthoDB" id="5870683at2759"/>